<feature type="transmembrane region" description="Helical" evidence="10">
    <location>
        <begin position="225"/>
        <end position="242"/>
    </location>
</feature>
<keyword evidence="4" id="KW-0811">Translocation</keyword>
<dbReference type="Proteomes" id="UP000807159">
    <property type="component" value="Chromosome 14"/>
</dbReference>
<dbReference type="EMBL" id="JACEGQ020000014">
    <property type="protein sequence ID" value="KAH8489738.1"/>
    <property type="molecule type" value="Genomic_DNA"/>
</dbReference>
<organism evidence="11 12">
    <name type="scientific">Populus deltoides</name>
    <name type="common">Eastern poplar</name>
    <name type="synonym">Eastern cottonwood</name>
    <dbReference type="NCBI Taxonomy" id="3696"/>
    <lineage>
        <taxon>Eukaryota</taxon>
        <taxon>Viridiplantae</taxon>
        <taxon>Streptophyta</taxon>
        <taxon>Embryophyta</taxon>
        <taxon>Tracheophyta</taxon>
        <taxon>Spermatophyta</taxon>
        <taxon>Magnoliopsida</taxon>
        <taxon>eudicotyledons</taxon>
        <taxon>Gunneridae</taxon>
        <taxon>Pentapetalae</taxon>
        <taxon>rosids</taxon>
        <taxon>fabids</taxon>
        <taxon>Malpighiales</taxon>
        <taxon>Salicaceae</taxon>
        <taxon>Saliceae</taxon>
        <taxon>Populus</taxon>
    </lineage>
</organism>
<evidence type="ECO:0000313" key="12">
    <source>
        <dbReference type="Proteomes" id="UP000807159"/>
    </source>
</evidence>
<keyword evidence="10" id="KW-0812">Transmembrane</keyword>
<protein>
    <recommendedName>
        <fullName evidence="7">Peroxin-13</fullName>
    </recommendedName>
</protein>
<accession>A0A8T2X9E1</accession>
<evidence type="ECO:0000256" key="8">
    <source>
        <dbReference type="ARBA" id="ARBA00046271"/>
    </source>
</evidence>
<evidence type="ECO:0000256" key="10">
    <source>
        <dbReference type="SAM" id="Phobius"/>
    </source>
</evidence>
<keyword evidence="5 10" id="KW-0472">Membrane</keyword>
<keyword evidence="3" id="KW-0653">Protein transport</keyword>
<evidence type="ECO:0000256" key="6">
    <source>
        <dbReference type="ARBA" id="ARBA00023140"/>
    </source>
</evidence>
<evidence type="ECO:0000256" key="7">
    <source>
        <dbReference type="ARBA" id="ARBA00029693"/>
    </source>
</evidence>
<keyword evidence="12" id="KW-1185">Reference proteome</keyword>
<dbReference type="PANTHER" id="PTHR19332">
    <property type="entry name" value="PEROXISOMAL MEMBRANE PROTEIN PEX13"/>
    <property type="match status" value="1"/>
</dbReference>
<feature type="region of interest" description="Disordered" evidence="9">
    <location>
        <begin position="1"/>
        <end position="81"/>
    </location>
</feature>
<dbReference type="PANTHER" id="PTHR19332:SF1">
    <property type="entry name" value="PEROXISOMAL MEMBRANE PROTEIN PEX13"/>
    <property type="match status" value="1"/>
</dbReference>
<comment type="similarity">
    <text evidence="1">Belongs to the peroxin-13 family.</text>
</comment>
<reference evidence="11" key="1">
    <citation type="journal article" date="2021" name="J. Hered.">
        <title>Genome Assembly of Salicaceae Populus deltoides (Eastern Cottonwood) I-69 Based on Nanopore Sequencing and Hi-C Technologies.</title>
        <authorList>
            <person name="Bai S."/>
            <person name="Wu H."/>
            <person name="Zhang J."/>
            <person name="Pan Z."/>
            <person name="Zhao W."/>
            <person name="Li Z."/>
            <person name="Tong C."/>
        </authorList>
    </citation>
    <scope>NUCLEOTIDE SEQUENCE</scope>
    <source>
        <tissue evidence="11">Leaf</tissue>
    </source>
</reference>
<dbReference type="AlphaFoldDB" id="A0A8T2X9E1"/>
<evidence type="ECO:0000256" key="9">
    <source>
        <dbReference type="SAM" id="MobiDB-lite"/>
    </source>
</evidence>
<proteinExistence type="inferred from homology"/>
<keyword evidence="2" id="KW-0813">Transport</keyword>
<evidence type="ECO:0000256" key="1">
    <source>
        <dbReference type="ARBA" id="ARBA00006033"/>
    </source>
</evidence>
<evidence type="ECO:0000256" key="4">
    <source>
        <dbReference type="ARBA" id="ARBA00023010"/>
    </source>
</evidence>
<feature type="compositionally biased region" description="Polar residues" evidence="9">
    <location>
        <begin position="36"/>
        <end position="48"/>
    </location>
</feature>
<feature type="transmembrane region" description="Helical" evidence="10">
    <location>
        <begin position="179"/>
        <end position="205"/>
    </location>
</feature>
<evidence type="ECO:0000256" key="2">
    <source>
        <dbReference type="ARBA" id="ARBA00022448"/>
    </source>
</evidence>
<evidence type="ECO:0000256" key="5">
    <source>
        <dbReference type="ARBA" id="ARBA00023136"/>
    </source>
</evidence>
<feature type="compositionally biased region" description="Polar residues" evidence="9">
    <location>
        <begin position="58"/>
        <end position="67"/>
    </location>
</feature>
<evidence type="ECO:0000313" key="11">
    <source>
        <dbReference type="EMBL" id="KAH8489738.1"/>
    </source>
</evidence>
<gene>
    <name evidence="11" type="ORF">H0E87_025095</name>
</gene>
<comment type="subcellular location">
    <subcellularLocation>
        <location evidence="8">Peroxisome membrane</location>
    </subcellularLocation>
</comment>
<evidence type="ECO:0000256" key="3">
    <source>
        <dbReference type="ARBA" id="ARBA00022927"/>
    </source>
</evidence>
<dbReference type="InterPro" id="IPR035463">
    <property type="entry name" value="Pex13"/>
</dbReference>
<name>A0A8T2X9E1_POPDE</name>
<dbReference type="GO" id="GO:0005778">
    <property type="term" value="C:peroxisomal membrane"/>
    <property type="evidence" value="ECO:0007669"/>
    <property type="project" value="UniProtKB-SubCell"/>
</dbReference>
<comment type="caution">
    <text evidence="11">The sequence shown here is derived from an EMBL/GenBank/DDBJ whole genome shotgun (WGS) entry which is preliminary data.</text>
</comment>
<keyword evidence="6" id="KW-0576">Peroxisome</keyword>
<dbReference type="GO" id="GO:0016560">
    <property type="term" value="P:protein import into peroxisome matrix, docking"/>
    <property type="evidence" value="ECO:0007669"/>
    <property type="project" value="InterPro"/>
</dbReference>
<keyword evidence="10" id="KW-1133">Transmembrane helix</keyword>
<sequence length="243" mass="25299">MDSNSQQPGSSPPPKPWERAGTSSSGPTPFKPPSPGSTSDVVEASGTTKPGEIVPATGGNTVATANSFGRPVPTRPWEQQNAGTMYSGYNNGYGTGMYGNSYGGMYGSSYGGAGGYSGGMYGNSSYRGGYGGMYNGGMYGGGLGGGLGGPMGGYGVGMGPCGDQDPNNPFGAPPSPPSFWVSFLRVVRDLSFFLSFFLLVVLALIYDHRPPPDQIPVRFVERKKFALNSIYMFLLGSILQLSL</sequence>
<dbReference type="GO" id="GO:1990429">
    <property type="term" value="C:peroxisomal importomer complex"/>
    <property type="evidence" value="ECO:0007669"/>
    <property type="project" value="TreeGrafter"/>
</dbReference>